<evidence type="ECO:0000313" key="2">
    <source>
        <dbReference type="EMBL" id="GAA5508592.1"/>
    </source>
</evidence>
<protein>
    <recommendedName>
        <fullName evidence="4">3-keto-disaccharide hydrolase domain-containing protein</fullName>
    </recommendedName>
</protein>
<sequence>MIKTFFCITLSISLWTSLLSLPTSADELGKLIFSDDFERNESQEKIDEVGNGWGTNSKTRAGGNKQVDLRDGAMYIYIHQDADHAVSVTHPAEFRNGAVQMKFMLENEKDTLGLNFADLQYKKVWAGHLFKVTVGVKQTEITDLKTGVMDLKIREARQNKTLTAEQQATLKTKTKRFPHKLETGKWYTVLAKIHDDTLTVSIDGKEVGSFASPGIAHPTKRMLRLSIPRNVVVDDVKIYNAS</sequence>
<feature type="chain" id="PRO_5046969242" description="3-keto-disaccharide hydrolase domain-containing protein" evidence="1">
    <location>
        <begin position="26"/>
        <end position="242"/>
    </location>
</feature>
<evidence type="ECO:0000256" key="1">
    <source>
        <dbReference type="SAM" id="SignalP"/>
    </source>
</evidence>
<dbReference type="EMBL" id="BAABRO010000010">
    <property type="protein sequence ID" value="GAA5508592.1"/>
    <property type="molecule type" value="Genomic_DNA"/>
</dbReference>
<dbReference type="Proteomes" id="UP001416858">
    <property type="component" value="Unassembled WGS sequence"/>
</dbReference>
<evidence type="ECO:0000313" key="3">
    <source>
        <dbReference type="Proteomes" id="UP001416858"/>
    </source>
</evidence>
<evidence type="ECO:0008006" key="4">
    <source>
        <dbReference type="Google" id="ProtNLM"/>
    </source>
</evidence>
<dbReference type="Gene3D" id="2.60.120.560">
    <property type="entry name" value="Exo-inulinase, domain 1"/>
    <property type="match status" value="1"/>
</dbReference>
<dbReference type="SUPFAM" id="SSF49899">
    <property type="entry name" value="Concanavalin A-like lectins/glucanases"/>
    <property type="match status" value="1"/>
</dbReference>
<keyword evidence="3" id="KW-1185">Reference proteome</keyword>
<name>A0ABP9VTW3_9BACT</name>
<feature type="signal peptide" evidence="1">
    <location>
        <begin position="1"/>
        <end position="25"/>
    </location>
</feature>
<organism evidence="2 3">
    <name type="scientific">Novipirellula caenicola</name>
    <dbReference type="NCBI Taxonomy" id="1536901"/>
    <lineage>
        <taxon>Bacteria</taxon>
        <taxon>Pseudomonadati</taxon>
        <taxon>Planctomycetota</taxon>
        <taxon>Planctomycetia</taxon>
        <taxon>Pirellulales</taxon>
        <taxon>Pirellulaceae</taxon>
        <taxon>Novipirellula</taxon>
    </lineage>
</organism>
<reference evidence="2 3" key="1">
    <citation type="submission" date="2024-02" db="EMBL/GenBank/DDBJ databases">
        <title>Rhodopirellula caenicola NBRC 110016.</title>
        <authorList>
            <person name="Ichikawa N."/>
            <person name="Katano-Makiyama Y."/>
            <person name="Hidaka K."/>
        </authorList>
    </citation>
    <scope>NUCLEOTIDE SEQUENCE [LARGE SCALE GENOMIC DNA]</scope>
    <source>
        <strain evidence="2 3">NBRC 110016</strain>
    </source>
</reference>
<proteinExistence type="predicted"/>
<accession>A0ABP9VTW3</accession>
<comment type="caution">
    <text evidence="2">The sequence shown here is derived from an EMBL/GenBank/DDBJ whole genome shotgun (WGS) entry which is preliminary data.</text>
</comment>
<gene>
    <name evidence="2" type="ORF">Rcae01_04059</name>
</gene>
<keyword evidence="1" id="KW-0732">Signal</keyword>
<dbReference type="InterPro" id="IPR013320">
    <property type="entry name" value="ConA-like_dom_sf"/>
</dbReference>
<dbReference type="RefSeq" id="WP_345685370.1">
    <property type="nucleotide sequence ID" value="NZ_BAABRO010000010.1"/>
</dbReference>